<dbReference type="GO" id="GO:0004519">
    <property type="term" value="F:endonuclease activity"/>
    <property type="evidence" value="ECO:0007669"/>
    <property type="project" value="UniProtKB-KW"/>
</dbReference>
<keyword evidence="3" id="KW-0540">Nuclease</keyword>
<dbReference type="GO" id="GO:0016887">
    <property type="term" value="F:ATP hydrolysis activity"/>
    <property type="evidence" value="ECO:0007669"/>
    <property type="project" value="InterPro"/>
</dbReference>
<dbReference type="InterPro" id="IPR027417">
    <property type="entry name" value="P-loop_NTPase"/>
</dbReference>
<evidence type="ECO:0000313" key="3">
    <source>
        <dbReference type="EMBL" id="QAU03539.1"/>
    </source>
</evidence>
<protein>
    <submittedName>
        <fullName evidence="3">Recombination endonuclease subunit</fullName>
    </submittedName>
</protein>
<keyword evidence="4" id="KW-1185">Reference proteome</keyword>
<name>A0A410T4K4_9CAUD</name>
<dbReference type="RefSeq" id="YP_010100206.1">
    <property type="nucleotide sequence ID" value="NC_055782.1"/>
</dbReference>
<dbReference type="InterPro" id="IPR038729">
    <property type="entry name" value="Rad50/SbcC_AAA"/>
</dbReference>
<feature type="coiled-coil region" evidence="1">
    <location>
        <begin position="306"/>
        <end position="343"/>
    </location>
</feature>
<keyword evidence="3" id="KW-0378">Hydrolase</keyword>
<organism evidence="3 4">
    <name type="scientific">Escherichia phage AnYang</name>
    <dbReference type="NCBI Taxonomy" id="2499909"/>
    <lineage>
        <taxon>Viruses</taxon>
        <taxon>Duplodnaviria</taxon>
        <taxon>Heunggongvirae</taxon>
        <taxon>Uroviricota</taxon>
        <taxon>Caudoviricetes</taxon>
        <taxon>Pantevenvirales</taxon>
        <taxon>Straboviridae</taxon>
        <taxon>Tevenvirinae</taxon>
        <taxon>Dhakavirus</taxon>
        <taxon>Dhakavirus anyang</taxon>
    </lineage>
</organism>
<reference evidence="3 4" key="1">
    <citation type="submission" date="2018-11" db="EMBL/GenBank/DDBJ databases">
        <authorList>
            <person name="Ji L."/>
        </authorList>
    </citation>
    <scope>NUCLEOTIDE SEQUENCE [LARGE SCALE GENOMIC DNA]</scope>
</reference>
<dbReference type="Pfam" id="PF13476">
    <property type="entry name" value="AAA_23"/>
    <property type="match status" value="1"/>
</dbReference>
<dbReference type="GeneID" id="65117900"/>
<keyword evidence="1" id="KW-0175">Coiled coil</keyword>
<evidence type="ECO:0000256" key="1">
    <source>
        <dbReference type="SAM" id="Coils"/>
    </source>
</evidence>
<dbReference type="Proteomes" id="UP000290498">
    <property type="component" value="Segment"/>
</dbReference>
<dbReference type="CDD" id="cd00267">
    <property type="entry name" value="ABC_ATPase"/>
    <property type="match status" value="1"/>
</dbReference>
<sequence length="564" mass="63637">MLITMKTFKLKKVTYKNIMSVGQQPITIQLDKVQKTLVTGKNGAGKSTFLEAVTFALFGKPFRDVKKGQLINSSNKKDLLVELWMEYDGKEYYIKRGQKPNIFEISCGGERLDESASSKDFQAEFEQLIGMSYASFKQIVVLGTAGYTPFMGLSTPARRKLVEDLLEVSVLADMDKLNKSLIRETNSQIQVIDVKQDSITQQIKIYNDNEERQRKLSGENAARLQVMYDELVKEARTAKGNIEKLTDELLNVIVDDDPSDSMSDLSNKGFAIKNDMATFTKVVKLYETGGSCPTCMQGLEEHGNILTKIKDKNFELQKSLDKINEQYQELKLIKDQVTEQRNKALAIKSQIATHKQQAITAVEKAKKVKVLIDQAAAEFVSNAEEIATLQAELDKIVSTKSSLVMEKYHRGILTEMLKDTGIKGSIIKKYIPIFNKQINSYLKIMEADYVFTLDEEFNETIKSRGREDFSYASFSQGEKARIDIALLFTWRDIASKVSGVNISTLILDEVFDSATDAEGVKTIATILNSLEDTNVFIISHRDHDPQAYGQHLQMKKVGRFTVME</sequence>
<evidence type="ECO:0000313" key="4">
    <source>
        <dbReference type="Proteomes" id="UP000290498"/>
    </source>
</evidence>
<dbReference type="SUPFAM" id="SSF52540">
    <property type="entry name" value="P-loop containing nucleoside triphosphate hydrolases"/>
    <property type="match status" value="1"/>
</dbReference>
<dbReference type="KEGG" id="vg:65117900"/>
<dbReference type="PANTHER" id="PTHR32114">
    <property type="entry name" value="ABC TRANSPORTER ABCH.3"/>
    <property type="match status" value="1"/>
</dbReference>
<keyword evidence="3" id="KW-0255">Endonuclease</keyword>
<dbReference type="Gene3D" id="3.40.50.300">
    <property type="entry name" value="P-loop containing nucleotide triphosphate hydrolases"/>
    <property type="match status" value="2"/>
</dbReference>
<feature type="domain" description="Rad50/SbcC-type AAA" evidence="2">
    <location>
        <begin position="12"/>
        <end position="343"/>
    </location>
</feature>
<dbReference type="GO" id="GO:0006302">
    <property type="term" value="P:double-strand break repair"/>
    <property type="evidence" value="ECO:0007669"/>
    <property type="project" value="InterPro"/>
</dbReference>
<proteinExistence type="predicted"/>
<evidence type="ECO:0000259" key="2">
    <source>
        <dbReference type="Pfam" id="PF13476"/>
    </source>
</evidence>
<dbReference type="PANTHER" id="PTHR32114:SF2">
    <property type="entry name" value="ABC TRANSPORTER ABCH.3"/>
    <property type="match status" value="1"/>
</dbReference>
<accession>A0A410T4K4</accession>
<dbReference type="EMBL" id="MK234886">
    <property type="protein sequence ID" value="QAU03539.1"/>
    <property type="molecule type" value="Genomic_DNA"/>
</dbReference>